<dbReference type="CDD" id="cd05233">
    <property type="entry name" value="SDR_c"/>
    <property type="match status" value="1"/>
</dbReference>
<keyword evidence="2" id="KW-0560">Oxidoreductase</keyword>
<reference evidence="3 4" key="1">
    <citation type="journal article" date="2013" name="PLoS ONE">
        <title>Bacterial endosymbiosis in a chordate host: long-term co-evolution and conservation of secondary metabolism.</title>
        <authorList>
            <person name="Kwan J.C."/>
            <person name="Schmidt E.W."/>
        </authorList>
    </citation>
    <scope>NUCLEOTIDE SEQUENCE [LARGE SCALE GENOMIC DNA]</scope>
    <source>
        <strain evidence="4">L6</strain>
    </source>
</reference>
<proteinExistence type="inferred from homology"/>
<evidence type="ECO:0008006" key="5">
    <source>
        <dbReference type="Google" id="ProtNLM"/>
    </source>
</evidence>
<dbReference type="AlphaFoldDB" id="W2UZ46"/>
<gene>
    <name evidence="3" type="ORF">P857_331</name>
</gene>
<comment type="caution">
    <text evidence="3">The sequence shown here is derived from an EMBL/GenBank/DDBJ whole genome shotgun (WGS) entry which is preliminary data.</text>
</comment>
<keyword evidence="4" id="KW-1185">Reference proteome</keyword>
<dbReference type="Pfam" id="PF00106">
    <property type="entry name" value="adh_short"/>
    <property type="match status" value="1"/>
</dbReference>
<evidence type="ECO:0000256" key="2">
    <source>
        <dbReference type="ARBA" id="ARBA00023002"/>
    </source>
</evidence>
<evidence type="ECO:0000313" key="3">
    <source>
        <dbReference type="EMBL" id="ETO91416.1"/>
    </source>
</evidence>
<dbReference type="PANTHER" id="PTHR43477:SF1">
    <property type="entry name" value="DIHYDROANTICAPSIN 7-DEHYDROGENASE"/>
    <property type="match status" value="1"/>
</dbReference>
<dbReference type="Proteomes" id="UP000018951">
    <property type="component" value="Unassembled WGS sequence"/>
</dbReference>
<organism evidence="3 4">
    <name type="scientific">Candidatus Xenolissoclinum pacificiensis L6</name>
    <dbReference type="NCBI Taxonomy" id="1401685"/>
    <lineage>
        <taxon>Bacteria</taxon>
        <taxon>Pseudomonadati</taxon>
        <taxon>Pseudomonadota</taxon>
        <taxon>Alphaproteobacteria</taxon>
        <taxon>Rickettsiales</taxon>
        <taxon>Anaplasmataceae</taxon>
        <taxon>Candidatus Xenolissoclinum</taxon>
    </lineage>
</organism>
<evidence type="ECO:0000313" key="4">
    <source>
        <dbReference type="Proteomes" id="UP000018951"/>
    </source>
</evidence>
<dbReference type="EMBL" id="AXCJ01000005">
    <property type="protein sequence ID" value="ETO91416.1"/>
    <property type="molecule type" value="Genomic_DNA"/>
</dbReference>
<dbReference type="GO" id="GO:0016491">
    <property type="term" value="F:oxidoreductase activity"/>
    <property type="evidence" value="ECO:0007669"/>
    <property type="project" value="UniProtKB-KW"/>
</dbReference>
<dbReference type="STRING" id="1401685.P857_331"/>
<name>W2UZ46_9RICK</name>
<dbReference type="Gene3D" id="3.40.50.720">
    <property type="entry name" value="NAD(P)-binding Rossmann-like Domain"/>
    <property type="match status" value="1"/>
</dbReference>
<dbReference type="SUPFAM" id="SSF51735">
    <property type="entry name" value="NAD(P)-binding Rossmann-fold domains"/>
    <property type="match status" value="1"/>
</dbReference>
<dbReference type="InterPro" id="IPR036291">
    <property type="entry name" value="NAD(P)-bd_dom_sf"/>
</dbReference>
<evidence type="ECO:0000256" key="1">
    <source>
        <dbReference type="ARBA" id="ARBA00006484"/>
    </source>
</evidence>
<sequence>MLQNKIALIMNATTPFASAVARIFAYEKSHVVLVDEDMQKLASLEKEIIFLKGKVTTITMNFSNTDTVGILTSNLESTFNKLDILVSSAGTMTELKLLTDFHHNEWLNIINTGIIFHWTLLRSLDKLLKRSGNGRVIFGIIGDIPDQLHSPYIVVNNALKSLLHCYALENKHSSVKANIISLSKDQLSEQDENTQTSELLAEMFLDLASPKIKTTGQIYHPIL</sequence>
<comment type="similarity">
    <text evidence="1">Belongs to the short-chain dehydrogenases/reductases (SDR) family.</text>
</comment>
<dbReference type="InterPro" id="IPR051122">
    <property type="entry name" value="SDR_DHRS6-like"/>
</dbReference>
<accession>W2UZ46</accession>
<protein>
    <recommendedName>
        <fullName evidence="5">Short chain dehydrogenase family protein</fullName>
    </recommendedName>
</protein>
<dbReference type="PANTHER" id="PTHR43477">
    <property type="entry name" value="DIHYDROANTICAPSIN 7-DEHYDROGENASE"/>
    <property type="match status" value="1"/>
</dbReference>
<dbReference type="InterPro" id="IPR002347">
    <property type="entry name" value="SDR_fam"/>
</dbReference>